<accession>A0A2G2W1K3</accession>
<dbReference type="PANTHER" id="PTHR31672:SF13">
    <property type="entry name" value="F-BOX PROTEIN CPR30-LIKE"/>
    <property type="match status" value="1"/>
</dbReference>
<dbReference type="EMBL" id="MLFT02000009">
    <property type="protein sequence ID" value="PHT39073.1"/>
    <property type="molecule type" value="Genomic_DNA"/>
</dbReference>
<evidence type="ECO:0000256" key="1">
    <source>
        <dbReference type="SAM" id="MobiDB-lite"/>
    </source>
</evidence>
<feature type="compositionally biased region" description="Acidic residues" evidence="1">
    <location>
        <begin position="363"/>
        <end position="379"/>
    </location>
</feature>
<feature type="domain" description="F-box associated beta-propeller type 1" evidence="2">
    <location>
        <begin position="50"/>
        <end position="230"/>
    </location>
</feature>
<reference evidence="3 4" key="1">
    <citation type="journal article" date="2017" name="Genome Biol.">
        <title>New reference genome sequences of hot pepper reveal the massive evolution of plant disease-resistance genes by retroduplication.</title>
        <authorList>
            <person name="Kim S."/>
            <person name="Park J."/>
            <person name="Yeom S.I."/>
            <person name="Kim Y.M."/>
            <person name="Seo E."/>
            <person name="Kim K.T."/>
            <person name="Kim M.S."/>
            <person name="Lee J.M."/>
            <person name="Cheong K."/>
            <person name="Shin H.S."/>
            <person name="Kim S.B."/>
            <person name="Han K."/>
            <person name="Lee J."/>
            <person name="Park M."/>
            <person name="Lee H.A."/>
            <person name="Lee H.Y."/>
            <person name="Lee Y."/>
            <person name="Oh S."/>
            <person name="Lee J.H."/>
            <person name="Choi E."/>
            <person name="Choi E."/>
            <person name="Lee S.E."/>
            <person name="Jeon J."/>
            <person name="Kim H."/>
            <person name="Choi G."/>
            <person name="Song H."/>
            <person name="Lee J."/>
            <person name="Lee S.C."/>
            <person name="Kwon J.K."/>
            <person name="Lee H.Y."/>
            <person name="Koo N."/>
            <person name="Hong Y."/>
            <person name="Kim R.W."/>
            <person name="Kang W.H."/>
            <person name="Huh J.H."/>
            <person name="Kang B.C."/>
            <person name="Yang T.J."/>
            <person name="Lee Y.H."/>
            <person name="Bennetzen J.L."/>
            <person name="Choi D."/>
        </authorList>
    </citation>
    <scope>NUCLEOTIDE SEQUENCE [LARGE SCALE GENOMIC DNA]</scope>
    <source>
        <strain evidence="4">cv. PBC81</strain>
    </source>
</reference>
<dbReference type="PANTHER" id="PTHR31672">
    <property type="entry name" value="BNACNNG10540D PROTEIN"/>
    <property type="match status" value="1"/>
</dbReference>
<evidence type="ECO:0000313" key="4">
    <source>
        <dbReference type="Proteomes" id="UP000224567"/>
    </source>
</evidence>
<dbReference type="AlphaFoldDB" id="A0A2G2W1K3"/>
<sequence length="379" mass="43684">MENEEDKAYPQHQKWKKRTKSAGFPSNSMQDLNFTIPLLPAEFIPLEIQFETALMYGFGYDDFHDDYKLLGTFCRKGKFGRGELKIYSLKSDSWGSVDDCQLRKCKSREEVYISGILVKGKLHWPNAKVNGSLSDYKEWNIISFDLANEKWGEVEHPFYKEGYIHLYLGVLGSDLSIFCDNAASHVDFWVMKEYGVKQSWTKMFTVNYSFDTHLPCFMSNKGEFFFRFVKYSMIYKPKDSSLRYSEVIDFDEFPEIAIYVESLVCPFSKEEAADATKHKRLKKLQSRKPSDKELAGIGSSRQAEATDSVQLAVVSQQIAQLTRAVAQSIAQNEVTRKTVEELKKQMVSMPRRRRRRSPSPDSSSEEETESDEEFVGSTP</sequence>
<feature type="region of interest" description="Disordered" evidence="1">
    <location>
        <begin position="332"/>
        <end position="379"/>
    </location>
</feature>
<organism evidence="3 4">
    <name type="scientific">Capsicum baccatum</name>
    <name type="common">Peruvian pepper</name>
    <dbReference type="NCBI Taxonomy" id="33114"/>
    <lineage>
        <taxon>Eukaryota</taxon>
        <taxon>Viridiplantae</taxon>
        <taxon>Streptophyta</taxon>
        <taxon>Embryophyta</taxon>
        <taxon>Tracheophyta</taxon>
        <taxon>Spermatophyta</taxon>
        <taxon>Magnoliopsida</taxon>
        <taxon>eudicotyledons</taxon>
        <taxon>Gunneridae</taxon>
        <taxon>Pentapetalae</taxon>
        <taxon>asterids</taxon>
        <taxon>lamiids</taxon>
        <taxon>Solanales</taxon>
        <taxon>Solanaceae</taxon>
        <taxon>Solanoideae</taxon>
        <taxon>Capsiceae</taxon>
        <taxon>Capsicum</taxon>
    </lineage>
</organism>
<gene>
    <name evidence="3" type="ORF">CQW23_22646</name>
</gene>
<keyword evidence="4" id="KW-1185">Reference proteome</keyword>
<feature type="compositionally biased region" description="Basic and acidic residues" evidence="1">
    <location>
        <begin position="334"/>
        <end position="344"/>
    </location>
</feature>
<name>A0A2G2W1K3_CAPBA</name>
<protein>
    <recommendedName>
        <fullName evidence="2">F-box associated beta-propeller type 1 domain-containing protein</fullName>
    </recommendedName>
</protein>
<feature type="region of interest" description="Disordered" evidence="1">
    <location>
        <begin position="1"/>
        <end position="23"/>
    </location>
</feature>
<comment type="caution">
    <text evidence="3">The sequence shown here is derived from an EMBL/GenBank/DDBJ whole genome shotgun (WGS) entry which is preliminary data.</text>
</comment>
<dbReference type="InterPro" id="IPR050796">
    <property type="entry name" value="SCF_F-box_component"/>
</dbReference>
<feature type="region of interest" description="Disordered" evidence="1">
    <location>
        <begin position="278"/>
        <end position="301"/>
    </location>
</feature>
<dbReference type="InterPro" id="IPR006527">
    <property type="entry name" value="F-box-assoc_dom_typ1"/>
</dbReference>
<reference evidence="4" key="2">
    <citation type="journal article" date="2017" name="J. Anim. Genet.">
        <title>Multiple reference genome sequences of hot pepper reveal the massive evolution of plant disease resistance genes by retroduplication.</title>
        <authorList>
            <person name="Kim S."/>
            <person name="Park J."/>
            <person name="Yeom S.-I."/>
            <person name="Kim Y.-M."/>
            <person name="Seo E."/>
            <person name="Kim K.-T."/>
            <person name="Kim M.-S."/>
            <person name="Lee J.M."/>
            <person name="Cheong K."/>
            <person name="Shin H.-S."/>
            <person name="Kim S.-B."/>
            <person name="Han K."/>
            <person name="Lee J."/>
            <person name="Park M."/>
            <person name="Lee H.-A."/>
            <person name="Lee H.-Y."/>
            <person name="Lee Y."/>
            <person name="Oh S."/>
            <person name="Lee J.H."/>
            <person name="Choi E."/>
            <person name="Choi E."/>
            <person name="Lee S.E."/>
            <person name="Jeon J."/>
            <person name="Kim H."/>
            <person name="Choi G."/>
            <person name="Song H."/>
            <person name="Lee J."/>
            <person name="Lee S.-C."/>
            <person name="Kwon J.-K."/>
            <person name="Lee H.-Y."/>
            <person name="Koo N."/>
            <person name="Hong Y."/>
            <person name="Kim R.W."/>
            <person name="Kang W.-H."/>
            <person name="Huh J.H."/>
            <person name="Kang B.-C."/>
            <person name="Yang T.-J."/>
            <person name="Lee Y.-H."/>
            <person name="Bennetzen J.L."/>
            <person name="Choi D."/>
        </authorList>
    </citation>
    <scope>NUCLEOTIDE SEQUENCE [LARGE SCALE GENOMIC DNA]</scope>
    <source>
        <strain evidence="4">cv. PBC81</strain>
    </source>
</reference>
<dbReference type="OrthoDB" id="1287124at2759"/>
<dbReference type="Proteomes" id="UP000224567">
    <property type="component" value="Unassembled WGS sequence"/>
</dbReference>
<dbReference type="InterPro" id="IPR017451">
    <property type="entry name" value="F-box-assoc_interact_dom"/>
</dbReference>
<evidence type="ECO:0000259" key="2">
    <source>
        <dbReference type="Pfam" id="PF07734"/>
    </source>
</evidence>
<dbReference type="Pfam" id="PF07734">
    <property type="entry name" value="FBA_1"/>
    <property type="match status" value="1"/>
</dbReference>
<dbReference type="NCBIfam" id="TIGR01640">
    <property type="entry name" value="F_box_assoc_1"/>
    <property type="match status" value="1"/>
</dbReference>
<proteinExistence type="predicted"/>
<dbReference type="STRING" id="33114.A0A2G2W1K3"/>
<evidence type="ECO:0000313" key="3">
    <source>
        <dbReference type="EMBL" id="PHT39073.1"/>
    </source>
</evidence>